<dbReference type="GO" id="GO:0061630">
    <property type="term" value="F:ubiquitin protein ligase activity"/>
    <property type="evidence" value="ECO:0007669"/>
    <property type="project" value="TreeGrafter"/>
</dbReference>
<dbReference type="SUPFAM" id="SSF48452">
    <property type="entry name" value="TPR-like"/>
    <property type="match status" value="1"/>
</dbReference>
<comment type="caution">
    <text evidence="9">The sequence shown here is derived from an EMBL/GenBank/DDBJ whole genome shotgun (WGS) entry which is preliminary data.</text>
</comment>
<dbReference type="InterPro" id="IPR006977">
    <property type="entry name" value="Yip1_dom"/>
</dbReference>
<reference evidence="9 10" key="1">
    <citation type="submission" date="2020-04" db="EMBL/GenBank/DDBJ databases">
        <title>Bacillus sp. UniB3 isolated from commercial digestive syrup.</title>
        <authorList>
            <person name="Thorat V."/>
            <person name="Kirdat K."/>
            <person name="Tiwarekar B."/>
            <person name="Yadav A."/>
        </authorList>
    </citation>
    <scope>NUCLEOTIDE SEQUENCE [LARGE SCALE GENOMIC DNA]</scope>
    <source>
        <strain evidence="9 10">UniB3</strain>
    </source>
</reference>
<proteinExistence type="predicted"/>
<organism evidence="9 10">
    <name type="scientific">Niallia alba</name>
    <dbReference type="NCBI Taxonomy" id="2729105"/>
    <lineage>
        <taxon>Bacteria</taxon>
        <taxon>Bacillati</taxon>
        <taxon>Bacillota</taxon>
        <taxon>Bacilli</taxon>
        <taxon>Bacillales</taxon>
        <taxon>Bacillaceae</taxon>
        <taxon>Niallia</taxon>
    </lineage>
</organism>
<dbReference type="InterPro" id="IPR019734">
    <property type="entry name" value="TPR_rpt"/>
</dbReference>
<evidence type="ECO:0000256" key="5">
    <source>
        <dbReference type="PROSITE-ProRule" id="PRU00339"/>
    </source>
</evidence>
<keyword evidence="4 6" id="KW-0472">Membrane</keyword>
<dbReference type="InterPro" id="IPR011990">
    <property type="entry name" value="TPR-like_helical_dom_sf"/>
</dbReference>
<dbReference type="InterPro" id="IPR011042">
    <property type="entry name" value="6-blade_b-propeller_TolB-like"/>
</dbReference>
<feature type="transmembrane region" description="Helical" evidence="6">
    <location>
        <begin position="534"/>
        <end position="556"/>
    </location>
</feature>
<evidence type="ECO:0000256" key="3">
    <source>
        <dbReference type="ARBA" id="ARBA00022989"/>
    </source>
</evidence>
<feature type="repeat" description="TPR" evidence="5">
    <location>
        <begin position="383"/>
        <end position="416"/>
    </location>
</feature>
<dbReference type="SUPFAM" id="SSF101898">
    <property type="entry name" value="NHL repeat"/>
    <property type="match status" value="1"/>
</dbReference>
<dbReference type="Gene3D" id="1.25.40.10">
    <property type="entry name" value="Tetratricopeptide repeat domain"/>
    <property type="match status" value="1"/>
</dbReference>
<protein>
    <recommendedName>
        <fullName evidence="8">Yip1 domain-containing protein</fullName>
    </recommendedName>
</protein>
<feature type="domain" description="Yip1" evidence="8">
    <location>
        <begin position="483"/>
        <end position="649"/>
    </location>
</feature>
<keyword evidence="7" id="KW-0732">Signal</keyword>
<dbReference type="Pfam" id="PF04893">
    <property type="entry name" value="Yip1"/>
    <property type="match status" value="1"/>
</dbReference>
<dbReference type="Gene3D" id="2.120.10.30">
    <property type="entry name" value="TolB, C-terminal domain"/>
    <property type="match status" value="1"/>
</dbReference>
<keyword evidence="5" id="KW-0802">TPR repeat</keyword>
<evidence type="ECO:0000256" key="4">
    <source>
        <dbReference type="ARBA" id="ARBA00023136"/>
    </source>
</evidence>
<evidence type="ECO:0000256" key="6">
    <source>
        <dbReference type="SAM" id="Phobius"/>
    </source>
</evidence>
<gene>
    <name evidence="9" type="ORF">HHU08_19185</name>
</gene>
<comment type="subcellular location">
    <subcellularLocation>
        <location evidence="1">Membrane</location>
        <topology evidence="1">Multi-pass membrane protein</topology>
    </subcellularLocation>
</comment>
<dbReference type="EMBL" id="JABBPK010000001">
    <property type="protein sequence ID" value="NMO79083.1"/>
    <property type="molecule type" value="Genomic_DNA"/>
</dbReference>
<feature type="transmembrane region" description="Helical" evidence="6">
    <location>
        <begin position="599"/>
        <end position="620"/>
    </location>
</feature>
<evidence type="ECO:0000256" key="7">
    <source>
        <dbReference type="SAM" id="SignalP"/>
    </source>
</evidence>
<accession>A0A7Y0PNG5</accession>
<dbReference type="PANTHER" id="PTHR24104">
    <property type="entry name" value="E3 UBIQUITIN-PROTEIN LIGASE NHLRC1-RELATED"/>
    <property type="match status" value="1"/>
</dbReference>
<dbReference type="GO" id="GO:0000209">
    <property type="term" value="P:protein polyubiquitination"/>
    <property type="evidence" value="ECO:0007669"/>
    <property type="project" value="TreeGrafter"/>
</dbReference>
<sequence length="674" mass="77924">MRRIWKLTIIMLSSVFILFSSNTSVFAQSPYYTYTSDHNGKLIDTQTAYNPVQQLGVINGERLITAEHAFVDEEDYIYITDSTLNKVFILDKELQFVRELTSEKFSAIKSTFVTENEIYVVDSFESKIYVFDKVTHELVKEIGEPDSPIFKEGYKFSPTHIAVDIRGNMYVRNNESVNGLLMLNREGEFITFFGANPLKVPLLDQIRSFFLTKKQEKKLEKVFPDVPSNIAIDAKGFLYTVTSSVEKNPIKKFNVSGTNYFPDKMIGTFGMESIFVSKNNNVYAVSSDGWIFEYNSEGDLLFLFGGKDFSSSRFGLLNRPVSIAATSTDELIVIDQGQNLIQTYAPTKFADSVHEAMNAYQDGEYTNSKDLWAYTLKYNSIFDNAHIGLGDAYLREGEYQKAYEEYNDANDTTGISEAFWEIRQEWFQQHLQTIFQLLLVTLLVWLTNKYLNKKYRYLEKFAQKWNSLKRFKMVDDFLYIFSFLKRPLDGFYEIHREKRVAKRSSTLLFILCVGVYLLYYKYTNLLFVPVNEYILYELMIVVFLFILWLVSSYLVATISDGEGSFSSVYNGTAYVLSPLILVVPIVVLVSNGLTLEQIVFFKLPLQAMFVWIAFMLFFMIKDIHNYHVGETFSVIVKSVFTMLIIGLFLFVLYSVGNQLISFLFDVVTEVSKRW</sequence>
<evidence type="ECO:0000256" key="2">
    <source>
        <dbReference type="ARBA" id="ARBA00022692"/>
    </source>
</evidence>
<feature type="transmembrane region" description="Helical" evidence="6">
    <location>
        <begin position="568"/>
        <end position="587"/>
    </location>
</feature>
<dbReference type="InterPro" id="IPR050952">
    <property type="entry name" value="TRIM-NHL_E3_ligases"/>
</dbReference>
<name>A0A7Y0PNG5_9BACI</name>
<dbReference type="GO" id="GO:0016020">
    <property type="term" value="C:membrane"/>
    <property type="evidence" value="ECO:0007669"/>
    <property type="project" value="UniProtKB-SubCell"/>
</dbReference>
<dbReference type="GO" id="GO:0008270">
    <property type="term" value="F:zinc ion binding"/>
    <property type="evidence" value="ECO:0007669"/>
    <property type="project" value="UniProtKB-KW"/>
</dbReference>
<evidence type="ECO:0000313" key="10">
    <source>
        <dbReference type="Proteomes" id="UP000588491"/>
    </source>
</evidence>
<keyword evidence="2 6" id="KW-0812">Transmembrane</keyword>
<feature type="chain" id="PRO_5030804437" description="Yip1 domain-containing protein" evidence="7">
    <location>
        <begin position="28"/>
        <end position="674"/>
    </location>
</feature>
<feature type="transmembrane region" description="Helical" evidence="6">
    <location>
        <begin position="433"/>
        <end position="451"/>
    </location>
</feature>
<dbReference type="PROSITE" id="PS50005">
    <property type="entry name" value="TPR"/>
    <property type="match status" value="1"/>
</dbReference>
<keyword evidence="10" id="KW-1185">Reference proteome</keyword>
<feature type="transmembrane region" description="Helical" evidence="6">
    <location>
        <begin position="632"/>
        <end position="655"/>
    </location>
</feature>
<feature type="signal peptide" evidence="7">
    <location>
        <begin position="1"/>
        <end position="27"/>
    </location>
</feature>
<feature type="transmembrane region" description="Helical" evidence="6">
    <location>
        <begin position="505"/>
        <end position="522"/>
    </location>
</feature>
<dbReference type="PANTHER" id="PTHR24104:SF25">
    <property type="entry name" value="PROTEIN LIN-41"/>
    <property type="match status" value="1"/>
</dbReference>
<evidence type="ECO:0000259" key="8">
    <source>
        <dbReference type="Pfam" id="PF04893"/>
    </source>
</evidence>
<evidence type="ECO:0000313" key="9">
    <source>
        <dbReference type="EMBL" id="NMO79083.1"/>
    </source>
</evidence>
<dbReference type="RefSeq" id="WP_169189060.1">
    <property type="nucleotide sequence ID" value="NZ_JABBPK010000001.1"/>
</dbReference>
<evidence type="ECO:0000256" key="1">
    <source>
        <dbReference type="ARBA" id="ARBA00004141"/>
    </source>
</evidence>
<dbReference type="GO" id="GO:0043161">
    <property type="term" value="P:proteasome-mediated ubiquitin-dependent protein catabolic process"/>
    <property type="evidence" value="ECO:0007669"/>
    <property type="project" value="TreeGrafter"/>
</dbReference>
<keyword evidence="3 6" id="KW-1133">Transmembrane helix</keyword>
<dbReference type="Proteomes" id="UP000588491">
    <property type="component" value="Unassembled WGS sequence"/>
</dbReference>
<dbReference type="AlphaFoldDB" id="A0A7Y0PNG5"/>